<sequence length="319" mass="36248">MRSANCGRVVSASWARILWTVENGCNHTWFDGAKAAAAYGDSMKWDSDIFIAYDPYATFAISTTRKFITADGESSFKGWSDPFALEEDALWNLGKNAFDALKISSNNDFQEKYADYIDGMRLHREMLSDLHGKGRLVTKNSSGEVIDPEWDKYTPDEILGIGWQIFEGVSEDDTSKNAKELKEHLCRSFLFVCLKMIERTLISYMLDHRGGIYTALSAASAFGNAEALISGDSKLTETRRKQAYDAAMVRVKRDPKQADKARVREYWDKWQKNSDLYKNQAEFARDMLEKFGKENNGSLTSTDTIVKKWIPEFRKSSSS</sequence>
<proteinExistence type="predicted"/>
<comment type="caution">
    <text evidence="1">The sequence shown here is derived from an EMBL/GenBank/DDBJ whole genome shotgun (WGS) entry which is preliminary data.</text>
</comment>
<accession>A0ABX5MRR8</accession>
<evidence type="ECO:0000313" key="1">
    <source>
        <dbReference type="EMBL" id="PXX15874.1"/>
    </source>
</evidence>
<organism evidence="1 2">
    <name type="scientific">Paraburkholderia tropica</name>
    <dbReference type="NCBI Taxonomy" id="92647"/>
    <lineage>
        <taxon>Bacteria</taxon>
        <taxon>Pseudomonadati</taxon>
        <taxon>Pseudomonadota</taxon>
        <taxon>Betaproteobacteria</taxon>
        <taxon>Burkholderiales</taxon>
        <taxon>Burkholderiaceae</taxon>
        <taxon>Paraburkholderia</taxon>
    </lineage>
</organism>
<name>A0ABX5MRR8_9BURK</name>
<dbReference type="EMBL" id="QJJV01000009">
    <property type="protein sequence ID" value="PXX15874.1"/>
    <property type="molecule type" value="Genomic_DNA"/>
</dbReference>
<dbReference type="Proteomes" id="UP000247515">
    <property type="component" value="Unassembled WGS sequence"/>
</dbReference>
<protein>
    <submittedName>
        <fullName evidence="1">Uncharacterized protein</fullName>
    </submittedName>
</protein>
<reference evidence="1 2" key="1">
    <citation type="submission" date="2018-05" db="EMBL/GenBank/DDBJ databases">
        <title>Genomic Encyclopedia of Type Strains, Phase IV (KMG-V): Genome sequencing to study the core and pangenomes of soil and plant-associated prokaryotes.</title>
        <authorList>
            <person name="Whitman W."/>
        </authorList>
    </citation>
    <scope>NUCLEOTIDE SEQUENCE [LARGE SCALE GENOMIC DNA]</scope>
    <source>
        <strain evidence="1 2">SIr-6563</strain>
    </source>
</reference>
<keyword evidence="2" id="KW-1185">Reference proteome</keyword>
<gene>
    <name evidence="1" type="ORF">C7400_109209</name>
</gene>
<evidence type="ECO:0000313" key="2">
    <source>
        <dbReference type="Proteomes" id="UP000247515"/>
    </source>
</evidence>